<dbReference type="AlphaFoldDB" id="A0A6F8ZGP5"/>
<sequence length="171" mass="18305">MRVSVKQVFVVIASFLVTLGALWAAERIYVASQVRTPFLQAVRRTPGVAGAWLNGRDLVLQLQPGADLETVYDTVQARAAASGQAMDAVLIRDRASPALRALDNELSFVVAQGIATGQFVAMRQQILADAARARAQAQVSMDRGDIFLTLRQGSAVLYQVIPVAKGADPNA</sequence>
<evidence type="ECO:0000313" key="1">
    <source>
        <dbReference type="EMBL" id="CAB1128877.1"/>
    </source>
</evidence>
<keyword evidence="2" id="KW-1185">Reference proteome</keyword>
<evidence type="ECO:0000313" key="2">
    <source>
        <dbReference type="Proteomes" id="UP000503399"/>
    </source>
</evidence>
<gene>
    <name evidence="1" type="ORF">R50_1371</name>
</gene>
<dbReference type="KEGG" id="hfv:R50_1371"/>
<proteinExistence type="predicted"/>
<name>A0A6F8ZGP5_9FIRM</name>
<protein>
    <submittedName>
        <fullName evidence="1">Uncharacterized protein</fullName>
    </submittedName>
</protein>
<dbReference type="EMBL" id="LR778114">
    <property type="protein sequence ID" value="CAB1128877.1"/>
    <property type="molecule type" value="Genomic_DNA"/>
</dbReference>
<dbReference type="Proteomes" id="UP000503399">
    <property type="component" value="Chromosome"/>
</dbReference>
<organism evidence="1 2">
    <name type="scientific">Candidatus Hydrogenisulfobacillus filiaventi</name>
    <dbReference type="NCBI Taxonomy" id="2707344"/>
    <lineage>
        <taxon>Bacteria</taxon>
        <taxon>Bacillati</taxon>
        <taxon>Bacillota</taxon>
        <taxon>Clostridia</taxon>
        <taxon>Eubacteriales</taxon>
        <taxon>Clostridiales Family XVII. Incertae Sedis</taxon>
        <taxon>Candidatus Hydrogenisulfobacillus</taxon>
    </lineage>
</organism>
<reference evidence="1 2" key="1">
    <citation type="submission" date="2020-02" db="EMBL/GenBank/DDBJ databases">
        <authorList>
            <person name="Hogendoorn C."/>
        </authorList>
    </citation>
    <scope>NUCLEOTIDE SEQUENCE [LARGE SCALE GENOMIC DNA]</scope>
    <source>
        <strain evidence="1">R501</strain>
    </source>
</reference>
<accession>A0A6F8ZGP5</accession>